<dbReference type="InterPro" id="IPR036663">
    <property type="entry name" value="Fumarylacetoacetase_C_sf"/>
</dbReference>
<accession>A0ABT7WJJ6</accession>
<comment type="similarity">
    <text evidence="1">Belongs to the FAH family.</text>
</comment>
<evidence type="ECO:0000313" key="4">
    <source>
        <dbReference type="EMBL" id="MDN0012856.1"/>
    </source>
</evidence>
<evidence type="ECO:0000256" key="2">
    <source>
        <dbReference type="ARBA" id="ARBA00022723"/>
    </source>
</evidence>
<dbReference type="Pfam" id="PF01557">
    <property type="entry name" value="FAA_hydrolase"/>
    <property type="match status" value="1"/>
</dbReference>
<dbReference type="PANTHER" id="PTHR42796">
    <property type="entry name" value="FUMARYLACETOACETATE HYDROLASE DOMAIN-CONTAINING PROTEIN 2A-RELATED"/>
    <property type="match status" value="1"/>
</dbReference>
<gene>
    <name evidence="4" type="ORF">QTA56_01230</name>
</gene>
<dbReference type="GO" id="GO:0016787">
    <property type="term" value="F:hydrolase activity"/>
    <property type="evidence" value="ECO:0007669"/>
    <property type="project" value="UniProtKB-KW"/>
</dbReference>
<dbReference type="SUPFAM" id="SSF56529">
    <property type="entry name" value="FAH"/>
    <property type="match status" value="1"/>
</dbReference>
<comment type="caution">
    <text evidence="4">The sequence shown here is derived from an EMBL/GenBank/DDBJ whole genome shotgun (WGS) entry which is preliminary data.</text>
</comment>
<dbReference type="Proteomes" id="UP001168524">
    <property type="component" value="Unassembled WGS sequence"/>
</dbReference>
<evidence type="ECO:0000313" key="5">
    <source>
        <dbReference type="Proteomes" id="UP001168524"/>
    </source>
</evidence>
<dbReference type="InterPro" id="IPR051121">
    <property type="entry name" value="FAH"/>
</dbReference>
<dbReference type="Gene3D" id="3.90.850.10">
    <property type="entry name" value="Fumarylacetoacetase-like, C-terminal domain"/>
    <property type="match status" value="1"/>
</dbReference>
<proteinExistence type="inferred from homology"/>
<evidence type="ECO:0000256" key="1">
    <source>
        <dbReference type="ARBA" id="ARBA00010211"/>
    </source>
</evidence>
<protein>
    <submittedName>
        <fullName evidence="4">Fumarylacetoacetate hydrolase family protein</fullName>
    </submittedName>
</protein>
<keyword evidence="5" id="KW-1185">Reference proteome</keyword>
<dbReference type="EMBL" id="JAUDZE010000001">
    <property type="protein sequence ID" value="MDN0012856.1"/>
    <property type="molecule type" value="Genomic_DNA"/>
</dbReference>
<organism evidence="4 5">
    <name type="scientific">Acinetobacter thutiue</name>
    <dbReference type="NCBI Taxonomy" id="2998078"/>
    <lineage>
        <taxon>Bacteria</taxon>
        <taxon>Pseudomonadati</taxon>
        <taxon>Pseudomonadota</taxon>
        <taxon>Gammaproteobacteria</taxon>
        <taxon>Moraxellales</taxon>
        <taxon>Moraxellaceae</taxon>
        <taxon>Acinetobacter</taxon>
    </lineage>
</organism>
<name>A0ABT7WJJ6_9GAMM</name>
<keyword evidence="2" id="KW-0479">Metal-binding</keyword>
<reference evidence="4" key="1">
    <citation type="submission" date="2023-06" db="EMBL/GenBank/DDBJ databases">
        <title>Two novel species of Acinetobacter isolated from motorbike repairing workshop in Vietnam.</title>
        <authorList>
            <person name="Le N.T.T."/>
        </authorList>
    </citation>
    <scope>NUCLEOTIDE SEQUENCE</scope>
    <source>
        <strain evidence="4">VNH17</strain>
    </source>
</reference>
<evidence type="ECO:0000259" key="3">
    <source>
        <dbReference type="Pfam" id="PF01557"/>
    </source>
</evidence>
<dbReference type="InterPro" id="IPR011234">
    <property type="entry name" value="Fumarylacetoacetase-like_C"/>
</dbReference>
<dbReference type="RefSeq" id="WP_267979135.1">
    <property type="nucleotide sequence ID" value="NZ_JAPQKF010000001.1"/>
</dbReference>
<sequence length="317" mass="35795">MALHIVHFIDSQHKKRWGLIQNDEIMCFQHDFASTQAIIEYGIPQLAKLATESKEKYSLNEIELLSPITHPSQILCQGANYRQHMLDSGINPDTQSFNMFFTKSLASLHGPTGWIEKPSHVELLDYEIELTLVLGKKTQGCVSVTTANLHEYIAGICIGNDVSARDIQIPQMQFYKGKSYRTFCPLGPVLCLMNKEEMHYLNKLQLRLKVNGELRQQDSTENLVFKPAETLTEFSQITNFEVGDVLMTGTPSGCALGLPSATLIKMTGLLPEKLKWQLFKKSQSRRSQYLKIGDQVESHIFSADGKINLGYQKHTVC</sequence>
<dbReference type="PANTHER" id="PTHR42796:SF4">
    <property type="entry name" value="FUMARYLACETOACETATE HYDROLASE DOMAIN-CONTAINING PROTEIN 2A"/>
    <property type="match status" value="1"/>
</dbReference>
<keyword evidence="4" id="KW-0378">Hydrolase</keyword>
<feature type="domain" description="Fumarylacetoacetase-like C-terminal" evidence="3">
    <location>
        <begin position="74"/>
        <end position="316"/>
    </location>
</feature>